<keyword evidence="6 9" id="KW-0456">Lyase</keyword>
<dbReference type="InterPro" id="IPR001015">
    <property type="entry name" value="Ferrochelatase"/>
</dbReference>
<evidence type="ECO:0000256" key="6">
    <source>
        <dbReference type="ARBA" id="ARBA00023239"/>
    </source>
</evidence>
<dbReference type="Proteomes" id="UP001147830">
    <property type="component" value="Unassembled WGS sequence"/>
</dbReference>
<evidence type="ECO:0000256" key="1">
    <source>
        <dbReference type="ARBA" id="ARBA00007718"/>
    </source>
</evidence>
<dbReference type="InterPro" id="IPR033644">
    <property type="entry name" value="Ferrochelatase_C"/>
</dbReference>
<sequence>MNPSQRPPFGVLLANLGTPEAPTPKAVREYLAEFLWDKRVVDVPRPLWWLILHGVILRIRPGRVAKAYASVWGEHGSPLMTISRAQQQALKEALKAQYGCDIPVILAMTYGQPSMEQAGRELRATGVDKMLVLPLYPQFSSSTTAAVFDRLAKALKPCPHLPETRWINEYHQHPGYITALANSVREYWAEHGRGDRLLMSFHGIPQRYEDRGDPYPSQCRATAQALATELGLSEEQWLCSFQSRFGREEWVKPYTDFTLIDWGKAGVGRVDVISPAFSADCLETLEELDVENRETFQHNGGGEYHYIPCLNDRADHIDMMVQLVQNNTQGW</sequence>
<keyword evidence="7 9" id="KW-0627">Porphyrin biosynthesis</keyword>
<keyword evidence="5 9" id="KW-0350">Heme biosynthesis</keyword>
<protein>
    <recommendedName>
        <fullName evidence="9 10">Ferrochelatase</fullName>
        <ecNumber evidence="9 10">4.98.1.1</ecNumber>
    </recommendedName>
    <alternativeName>
        <fullName evidence="9">Heme synthase</fullName>
    </alternativeName>
    <alternativeName>
        <fullName evidence="9">Protoheme ferro-lyase</fullName>
    </alternativeName>
</protein>
<dbReference type="InterPro" id="IPR019772">
    <property type="entry name" value="Ferrochelatase_AS"/>
</dbReference>
<reference evidence="11" key="2">
    <citation type="submission" date="2022-08" db="EMBL/GenBank/DDBJ databases">
        <authorList>
            <person name="Dong C."/>
        </authorList>
    </citation>
    <scope>NUCLEOTIDE SEQUENCE</scope>
    <source>
        <strain evidence="11">59MF3M-4</strain>
    </source>
</reference>
<organism evidence="11 12">
    <name type="scientific">Thalassolituus pacificus</name>
    <dbReference type="NCBI Taxonomy" id="2975440"/>
    <lineage>
        <taxon>Bacteria</taxon>
        <taxon>Pseudomonadati</taxon>
        <taxon>Pseudomonadota</taxon>
        <taxon>Gammaproteobacteria</taxon>
        <taxon>Oceanospirillales</taxon>
        <taxon>Oceanospirillaceae</taxon>
        <taxon>Thalassolituus</taxon>
    </lineage>
</organism>
<comment type="subcellular location">
    <subcellularLocation>
        <location evidence="9 10">Cytoplasm</location>
    </subcellularLocation>
</comment>
<evidence type="ECO:0000256" key="5">
    <source>
        <dbReference type="ARBA" id="ARBA00023133"/>
    </source>
</evidence>
<dbReference type="InterPro" id="IPR033659">
    <property type="entry name" value="Ferrochelatase_N"/>
</dbReference>
<dbReference type="GO" id="GO:0005737">
    <property type="term" value="C:cytoplasm"/>
    <property type="evidence" value="ECO:0007669"/>
    <property type="project" value="UniProtKB-SubCell"/>
</dbReference>
<evidence type="ECO:0000256" key="9">
    <source>
        <dbReference type="HAMAP-Rule" id="MF_00323"/>
    </source>
</evidence>
<comment type="function">
    <text evidence="9 10">Catalyzes the ferrous insertion into protoporphyrin IX.</text>
</comment>
<dbReference type="CDD" id="cd03411">
    <property type="entry name" value="Ferrochelatase_N"/>
    <property type="match status" value="1"/>
</dbReference>
<dbReference type="Gene3D" id="3.40.50.1400">
    <property type="match status" value="2"/>
</dbReference>
<dbReference type="NCBIfam" id="TIGR00109">
    <property type="entry name" value="hemH"/>
    <property type="match status" value="1"/>
</dbReference>
<dbReference type="HAMAP" id="MF_00323">
    <property type="entry name" value="Ferrochelatase"/>
    <property type="match status" value="1"/>
</dbReference>
<keyword evidence="12" id="KW-1185">Reference proteome</keyword>
<evidence type="ECO:0000256" key="10">
    <source>
        <dbReference type="RuleBase" id="RU000607"/>
    </source>
</evidence>
<dbReference type="EC" id="4.98.1.1" evidence="9 10"/>
<keyword evidence="4 9" id="KW-0408">Iron</keyword>
<name>A0A9X2WJ33_9GAMM</name>
<dbReference type="PANTHER" id="PTHR11108">
    <property type="entry name" value="FERROCHELATASE"/>
    <property type="match status" value="1"/>
</dbReference>
<comment type="catalytic activity">
    <reaction evidence="8">
        <text>Fe-coproporphyrin III + 2 H(+) = coproporphyrin III + Fe(2+)</text>
        <dbReference type="Rhea" id="RHEA:49572"/>
        <dbReference type="ChEBI" id="CHEBI:15378"/>
        <dbReference type="ChEBI" id="CHEBI:29033"/>
        <dbReference type="ChEBI" id="CHEBI:68438"/>
        <dbReference type="ChEBI" id="CHEBI:131725"/>
        <dbReference type="EC" id="4.99.1.9"/>
    </reaction>
    <physiologicalReaction direction="right-to-left" evidence="8">
        <dbReference type="Rhea" id="RHEA:49574"/>
    </physiologicalReaction>
</comment>
<accession>A0A9X2WJ33</accession>
<dbReference type="GO" id="GO:0004325">
    <property type="term" value="F:ferrochelatase activity"/>
    <property type="evidence" value="ECO:0007669"/>
    <property type="project" value="UniProtKB-UniRule"/>
</dbReference>
<feature type="binding site" evidence="9">
    <location>
        <position position="202"/>
    </location>
    <ligand>
        <name>Fe(2+)</name>
        <dbReference type="ChEBI" id="CHEBI:29033"/>
    </ligand>
</feature>
<gene>
    <name evidence="9 11" type="primary">hemH</name>
    <name evidence="11" type="ORF">NYR02_17135</name>
</gene>
<dbReference type="CDD" id="cd00419">
    <property type="entry name" value="Ferrochelatase_C"/>
    <property type="match status" value="1"/>
</dbReference>
<proteinExistence type="inferred from homology"/>
<comment type="similarity">
    <text evidence="1 9 10">Belongs to the ferrochelatase family.</text>
</comment>
<comment type="caution">
    <text evidence="11">The sequence shown here is derived from an EMBL/GenBank/DDBJ whole genome shotgun (WGS) entry which is preliminary data.</text>
</comment>
<comment type="pathway">
    <text evidence="9 10">Porphyrin-containing compound metabolism; protoheme biosynthesis; protoheme from protoporphyrin-IX: step 1/1.</text>
</comment>
<reference evidence="11" key="1">
    <citation type="journal article" date="2022" name="Front. Microbiol.">
        <title>Genome-based taxonomic rearrangement of Oceanobacter-related bacteria including the description of Thalassolituus hydrocarbonoclasticus sp. nov. and Thalassolituus pacificus sp. nov. and emended description of the genus Thalassolituus.</title>
        <authorList>
            <person name="Dong C."/>
            <person name="Wei L."/>
            <person name="Wang J."/>
            <person name="Lai Q."/>
            <person name="Huang Z."/>
            <person name="Shao Z."/>
        </authorList>
    </citation>
    <scope>NUCLEOTIDE SEQUENCE</scope>
    <source>
        <strain evidence="11">59MF3M-4</strain>
    </source>
</reference>
<dbReference type="EMBL" id="JAOANI010000028">
    <property type="protein sequence ID" value="MCT7360747.1"/>
    <property type="molecule type" value="Genomic_DNA"/>
</dbReference>
<evidence type="ECO:0000256" key="8">
    <source>
        <dbReference type="ARBA" id="ARBA00024536"/>
    </source>
</evidence>
<evidence type="ECO:0000313" key="11">
    <source>
        <dbReference type="EMBL" id="MCT7360747.1"/>
    </source>
</evidence>
<evidence type="ECO:0000256" key="7">
    <source>
        <dbReference type="ARBA" id="ARBA00023244"/>
    </source>
</evidence>
<evidence type="ECO:0000313" key="12">
    <source>
        <dbReference type="Proteomes" id="UP001147830"/>
    </source>
</evidence>
<dbReference type="Pfam" id="PF00762">
    <property type="entry name" value="Ferrochelatase"/>
    <property type="match status" value="1"/>
</dbReference>
<evidence type="ECO:0000256" key="2">
    <source>
        <dbReference type="ARBA" id="ARBA00022490"/>
    </source>
</evidence>
<dbReference type="PANTHER" id="PTHR11108:SF1">
    <property type="entry name" value="FERROCHELATASE, MITOCHONDRIAL"/>
    <property type="match status" value="1"/>
</dbReference>
<dbReference type="SUPFAM" id="SSF53800">
    <property type="entry name" value="Chelatase"/>
    <property type="match status" value="1"/>
</dbReference>
<dbReference type="GO" id="GO:0046872">
    <property type="term" value="F:metal ion binding"/>
    <property type="evidence" value="ECO:0007669"/>
    <property type="project" value="UniProtKB-KW"/>
</dbReference>
<evidence type="ECO:0000256" key="3">
    <source>
        <dbReference type="ARBA" id="ARBA00022723"/>
    </source>
</evidence>
<dbReference type="RefSeq" id="WP_260977570.1">
    <property type="nucleotide sequence ID" value="NZ_JAOANI010000028.1"/>
</dbReference>
<keyword evidence="3 9" id="KW-0479">Metal-binding</keyword>
<feature type="binding site" evidence="9">
    <location>
        <position position="283"/>
    </location>
    <ligand>
        <name>Fe(2+)</name>
        <dbReference type="ChEBI" id="CHEBI:29033"/>
    </ligand>
</feature>
<evidence type="ECO:0000256" key="4">
    <source>
        <dbReference type="ARBA" id="ARBA00023004"/>
    </source>
</evidence>
<dbReference type="AlphaFoldDB" id="A0A9X2WJ33"/>
<dbReference type="PROSITE" id="PS00534">
    <property type="entry name" value="FERROCHELATASE"/>
    <property type="match status" value="1"/>
</dbReference>
<comment type="catalytic activity">
    <reaction evidence="9 10">
        <text>heme b + 2 H(+) = protoporphyrin IX + Fe(2+)</text>
        <dbReference type="Rhea" id="RHEA:22584"/>
        <dbReference type="ChEBI" id="CHEBI:15378"/>
        <dbReference type="ChEBI" id="CHEBI:29033"/>
        <dbReference type="ChEBI" id="CHEBI:57306"/>
        <dbReference type="ChEBI" id="CHEBI:60344"/>
        <dbReference type="EC" id="4.98.1.1"/>
    </reaction>
</comment>
<dbReference type="GO" id="GO:0006783">
    <property type="term" value="P:heme biosynthetic process"/>
    <property type="evidence" value="ECO:0007669"/>
    <property type="project" value="UniProtKB-UniRule"/>
</dbReference>
<dbReference type="FunFam" id="3.40.50.1400:FF:000002">
    <property type="entry name" value="Ferrochelatase"/>
    <property type="match status" value="1"/>
</dbReference>
<keyword evidence="2 9" id="KW-0963">Cytoplasm</keyword>